<sequence length="196" mass="22245">MIRKRGAYPEYTVEDVLAVIFLLKEPLGRKQISERLELGEGSVRTLLRKLSHLDIIRSKQRGHFLTLKGKEIRDKLLSMFSEPIGVSVDGYPGIAIVVKNPPEFKSIELRDEAIKFDAKGAMILTVKDNEIVFPEDFRPLKEMYPEVAKKIVDYEDGDAVIITWAETPAKALKSAIHVAYILKKEEITPEILEVVK</sequence>
<evidence type="ECO:0000313" key="8">
    <source>
        <dbReference type="Proteomes" id="UP000617544"/>
    </source>
</evidence>
<dbReference type="Pfam" id="PF14544">
    <property type="entry name" value="DUF4443"/>
    <property type="match status" value="1"/>
</dbReference>
<keyword evidence="2" id="KW-0547">Nucleotide-binding</keyword>
<keyword evidence="1" id="KW-0436">Ligase</keyword>
<proteinExistence type="predicted"/>
<dbReference type="RefSeq" id="WP_143522646.1">
    <property type="nucleotide sequence ID" value="NZ_DUJN01000006.1"/>
</dbReference>
<feature type="domain" description="DUF4443" evidence="5">
    <location>
        <begin position="94"/>
        <end position="180"/>
    </location>
</feature>
<dbReference type="InterPro" id="IPR004115">
    <property type="entry name" value="GAD-like_sf"/>
</dbReference>
<dbReference type="InterPro" id="IPR036388">
    <property type="entry name" value="WH-like_DNA-bd_sf"/>
</dbReference>
<dbReference type="Gene3D" id="3.30.1360.30">
    <property type="entry name" value="GAD-like domain"/>
    <property type="match status" value="1"/>
</dbReference>
<keyword evidence="4" id="KW-0648">Protein biosynthesis</keyword>
<evidence type="ECO:0000256" key="3">
    <source>
        <dbReference type="ARBA" id="ARBA00022840"/>
    </source>
</evidence>
<evidence type="ECO:0000313" key="7">
    <source>
        <dbReference type="EMBL" id="HII61385.1"/>
    </source>
</evidence>
<dbReference type="InterPro" id="IPR036390">
    <property type="entry name" value="WH_DNA-bd_sf"/>
</dbReference>
<feature type="domain" description="PH0730-like N-terminal" evidence="6">
    <location>
        <begin position="12"/>
        <end position="71"/>
    </location>
</feature>
<dbReference type="GO" id="GO:0004812">
    <property type="term" value="F:aminoacyl-tRNA ligase activity"/>
    <property type="evidence" value="ECO:0007669"/>
    <property type="project" value="InterPro"/>
</dbReference>
<dbReference type="Proteomes" id="UP000617544">
    <property type="component" value="Unassembled WGS sequence"/>
</dbReference>
<dbReference type="Pfam" id="PF22167">
    <property type="entry name" value="PH0730-like_N"/>
    <property type="match status" value="1"/>
</dbReference>
<evidence type="ECO:0000259" key="5">
    <source>
        <dbReference type="Pfam" id="PF14544"/>
    </source>
</evidence>
<keyword evidence="3" id="KW-0067">ATP-binding</keyword>
<dbReference type="SUPFAM" id="SSF46785">
    <property type="entry name" value="Winged helix' DNA-binding domain"/>
    <property type="match status" value="1"/>
</dbReference>
<evidence type="ECO:0000256" key="4">
    <source>
        <dbReference type="ARBA" id="ARBA00022917"/>
    </source>
</evidence>
<reference evidence="7" key="1">
    <citation type="journal article" date="2020" name="bioRxiv">
        <title>A rank-normalized archaeal taxonomy based on genome phylogeny resolves widespread incomplete and uneven classifications.</title>
        <authorList>
            <person name="Rinke C."/>
            <person name="Chuvochina M."/>
            <person name="Mussig A.J."/>
            <person name="Chaumeil P.-A."/>
            <person name="Waite D.W."/>
            <person name="Whitman W.B."/>
            <person name="Parks D.H."/>
            <person name="Hugenholtz P."/>
        </authorList>
    </citation>
    <scope>NUCLEOTIDE SEQUENCE</scope>
    <source>
        <strain evidence="7">UBA8834</strain>
    </source>
</reference>
<dbReference type="Gene3D" id="1.10.10.10">
    <property type="entry name" value="Winged helix-like DNA-binding domain superfamily/Winged helix DNA-binding domain"/>
    <property type="match status" value="1"/>
</dbReference>
<dbReference type="EMBL" id="DUJN01000006">
    <property type="protein sequence ID" value="HII61385.1"/>
    <property type="molecule type" value="Genomic_DNA"/>
</dbReference>
<dbReference type="SUPFAM" id="SSF55261">
    <property type="entry name" value="GAD domain-like"/>
    <property type="match status" value="1"/>
</dbReference>
<accession>A0A832WHP7</accession>
<organism evidence="7 8">
    <name type="scientific">Pyrococcus horikoshii</name>
    <dbReference type="NCBI Taxonomy" id="53953"/>
    <lineage>
        <taxon>Archaea</taxon>
        <taxon>Methanobacteriati</taxon>
        <taxon>Methanobacteriota</taxon>
        <taxon>Thermococci</taxon>
        <taxon>Thermococcales</taxon>
        <taxon>Thermococcaceae</taxon>
        <taxon>Pyrococcus</taxon>
    </lineage>
</organism>
<name>A0A832WHP7_PYRHR</name>
<dbReference type="GO" id="GO:0005737">
    <property type="term" value="C:cytoplasm"/>
    <property type="evidence" value="ECO:0007669"/>
    <property type="project" value="InterPro"/>
</dbReference>
<gene>
    <name evidence="7" type="ORF">HA331_06540</name>
</gene>
<dbReference type="AlphaFoldDB" id="A0A832WHP7"/>
<comment type="caution">
    <text evidence="7">The sequence shown here is derived from an EMBL/GenBank/DDBJ whole genome shotgun (WGS) entry which is preliminary data.</text>
</comment>
<dbReference type="GO" id="GO:0006412">
    <property type="term" value="P:translation"/>
    <property type="evidence" value="ECO:0007669"/>
    <property type="project" value="UniProtKB-KW"/>
</dbReference>
<protein>
    <submittedName>
        <fullName evidence="7">DUF4443 domain-containing protein</fullName>
    </submittedName>
</protein>
<dbReference type="GO" id="GO:0005524">
    <property type="term" value="F:ATP binding"/>
    <property type="evidence" value="ECO:0007669"/>
    <property type="project" value="UniProtKB-KW"/>
</dbReference>
<evidence type="ECO:0000256" key="1">
    <source>
        <dbReference type="ARBA" id="ARBA00022598"/>
    </source>
</evidence>
<evidence type="ECO:0000259" key="6">
    <source>
        <dbReference type="Pfam" id="PF22167"/>
    </source>
</evidence>
<evidence type="ECO:0000256" key="2">
    <source>
        <dbReference type="ARBA" id="ARBA00022741"/>
    </source>
</evidence>
<dbReference type="GeneID" id="1443063"/>
<dbReference type="InterPro" id="IPR054039">
    <property type="entry name" value="PH0730-like_N"/>
</dbReference>
<dbReference type="InterPro" id="IPR029349">
    <property type="entry name" value="DUF4443"/>
</dbReference>